<dbReference type="AlphaFoldDB" id="A0AA35ZFD5"/>
<sequence length="152" mass="17245">MTTNLSLKLPLMVLRFRKLITSHPLSELKTHEEVAAATNSKEEANIEESEGEAHPDTVDKPSKPVSEGVTEAKEVEAYIAIREELYKKAKESDSKIIDFKTTIRRHYFHVRPLNVTELETWQNYINFMEGGDVTTSKFRVGICDSCTNNSSI</sequence>
<gene>
    <name evidence="7" type="ORF">LSALG_LOCUS30703</name>
</gene>
<organism evidence="7 8">
    <name type="scientific">Lactuca saligna</name>
    <name type="common">Willowleaf lettuce</name>
    <dbReference type="NCBI Taxonomy" id="75948"/>
    <lineage>
        <taxon>Eukaryota</taxon>
        <taxon>Viridiplantae</taxon>
        <taxon>Streptophyta</taxon>
        <taxon>Embryophyta</taxon>
        <taxon>Tracheophyta</taxon>
        <taxon>Spermatophyta</taxon>
        <taxon>Magnoliopsida</taxon>
        <taxon>eudicotyledons</taxon>
        <taxon>Gunneridae</taxon>
        <taxon>Pentapetalae</taxon>
        <taxon>asterids</taxon>
        <taxon>campanulids</taxon>
        <taxon>Asterales</taxon>
        <taxon>Asteraceae</taxon>
        <taxon>Cichorioideae</taxon>
        <taxon>Cichorieae</taxon>
        <taxon>Lactucinae</taxon>
        <taxon>Lactuca</taxon>
    </lineage>
</organism>
<evidence type="ECO:0000313" key="7">
    <source>
        <dbReference type="EMBL" id="CAI9291570.1"/>
    </source>
</evidence>
<dbReference type="Pfam" id="PF23241">
    <property type="entry name" value="HAT_PRP39_C"/>
    <property type="match status" value="1"/>
</dbReference>
<evidence type="ECO:0000256" key="6">
    <source>
        <dbReference type="SAM" id="MobiDB-lite"/>
    </source>
</evidence>
<dbReference type="GO" id="GO:0030627">
    <property type="term" value="F:pre-mRNA 5'-splice site binding"/>
    <property type="evidence" value="ECO:0007669"/>
    <property type="project" value="TreeGrafter"/>
</dbReference>
<dbReference type="GO" id="GO:0005685">
    <property type="term" value="C:U1 snRNP"/>
    <property type="evidence" value="ECO:0007669"/>
    <property type="project" value="TreeGrafter"/>
</dbReference>
<proteinExistence type="predicted"/>
<comment type="subcellular location">
    <subcellularLocation>
        <location evidence="1">Nucleus</location>
    </subcellularLocation>
</comment>
<dbReference type="PANTHER" id="PTHR17204:SF5">
    <property type="entry name" value="PRE-MRNA-PROCESSING FACTOR 39"/>
    <property type="match status" value="1"/>
</dbReference>
<dbReference type="GO" id="GO:0000395">
    <property type="term" value="P:mRNA 5'-splice site recognition"/>
    <property type="evidence" value="ECO:0007669"/>
    <property type="project" value="TreeGrafter"/>
</dbReference>
<dbReference type="PANTHER" id="PTHR17204">
    <property type="entry name" value="PRE-MRNA PROCESSING PROTEIN PRP39-RELATED"/>
    <property type="match status" value="1"/>
</dbReference>
<dbReference type="GO" id="GO:0071004">
    <property type="term" value="C:U2-type prespliceosome"/>
    <property type="evidence" value="ECO:0007669"/>
    <property type="project" value="TreeGrafter"/>
</dbReference>
<dbReference type="EMBL" id="OX465082">
    <property type="protein sequence ID" value="CAI9291570.1"/>
    <property type="molecule type" value="Genomic_DNA"/>
</dbReference>
<protein>
    <submittedName>
        <fullName evidence="7">Uncharacterized protein</fullName>
    </submittedName>
</protein>
<keyword evidence="3" id="KW-0677">Repeat</keyword>
<dbReference type="GO" id="GO:0000243">
    <property type="term" value="C:commitment complex"/>
    <property type="evidence" value="ECO:0007669"/>
    <property type="project" value="TreeGrafter"/>
</dbReference>
<feature type="region of interest" description="Disordered" evidence="6">
    <location>
        <begin position="31"/>
        <end position="69"/>
    </location>
</feature>
<keyword evidence="5" id="KW-0539">Nucleus</keyword>
<dbReference type="InterPro" id="IPR059164">
    <property type="entry name" value="HAT_PRP39_C"/>
</dbReference>
<keyword evidence="4" id="KW-0508">mRNA splicing</keyword>
<reference evidence="7" key="1">
    <citation type="submission" date="2023-04" db="EMBL/GenBank/DDBJ databases">
        <authorList>
            <person name="Vijverberg K."/>
            <person name="Xiong W."/>
            <person name="Schranz E."/>
        </authorList>
    </citation>
    <scope>NUCLEOTIDE SEQUENCE</scope>
</reference>
<dbReference type="Proteomes" id="UP001177003">
    <property type="component" value="Chromosome 6"/>
</dbReference>
<evidence type="ECO:0000256" key="5">
    <source>
        <dbReference type="ARBA" id="ARBA00023242"/>
    </source>
</evidence>
<keyword evidence="8" id="KW-1185">Reference proteome</keyword>
<name>A0AA35ZFD5_LACSI</name>
<evidence type="ECO:0000256" key="3">
    <source>
        <dbReference type="ARBA" id="ARBA00022737"/>
    </source>
</evidence>
<evidence type="ECO:0000256" key="1">
    <source>
        <dbReference type="ARBA" id="ARBA00004123"/>
    </source>
</evidence>
<feature type="compositionally biased region" description="Basic and acidic residues" evidence="6">
    <location>
        <begin position="31"/>
        <end position="44"/>
    </location>
</feature>
<evidence type="ECO:0000256" key="4">
    <source>
        <dbReference type="ARBA" id="ARBA00023187"/>
    </source>
</evidence>
<evidence type="ECO:0000313" key="8">
    <source>
        <dbReference type="Proteomes" id="UP001177003"/>
    </source>
</evidence>
<keyword evidence="2" id="KW-0507">mRNA processing</keyword>
<accession>A0AA35ZFD5</accession>
<evidence type="ECO:0000256" key="2">
    <source>
        <dbReference type="ARBA" id="ARBA00022664"/>
    </source>
</evidence>
<feature type="compositionally biased region" description="Basic and acidic residues" evidence="6">
    <location>
        <begin position="51"/>
        <end position="62"/>
    </location>
</feature>